<dbReference type="Proteomes" id="UP000323386">
    <property type="component" value="Unassembled WGS sequence"/>
</dbReference>
<dbReference type="SUPFAM" id="SSF50621">
    <property type="entry name" value="Alanine racemase C-terminal domain-like"/>
    <property type="match status" value="1"/>
</dbReference>
<feature type="modified residue" description="N6-(pyridoxal phosphate)lysine" evidence="9">
    <location>
        <position position="133"/>
    </location>
</feature>
<sequence>MSRCALDTPPFHPDDAGPSFHFKRSSSDPFDGPFTSLPPMAYPLASLPHQQHYRDITPPLDDFDVIKPVSGHAPIYAGSIDLQLRKVLADIDVDECEANGENAFFVANLAEIYRQHLRWMRALPRVVPFYAVKCNPDPYVLRLLAAMGTGFDCASNGEIQAVLNLGVSPSRIIYANPCKAASFVRHAAAHNVGLTTFDNVDELYKMKKFHPGCKLVVRILTDDSKSACQLGLKFGAPLDSVPRLLEKAKELDLDVVGVSFHVGSGCYDADAFRDAVHRARVAFDMGRDAGFTFDFLDVGGGFGHDNFESVAEVLGPAIDRYFPDADFASGGKAVPGKPNGLRIIAEPGRYYVHSAFVLATNIIAARRGEEAEEAPSSQEVAAVEGARDKPEVMYYQNDGLYASFNCVIFDHVTVYPKVLTLDRKYVYRPEIPSPGIVAPGADADEAERKAWSLQPCSIWGPTCDSIDCVRELAHLPRGLEVGDWLVYENMGAYTICAASTFNGLRRSEVRYTVGGGEDGAVVRDLLLQ</sequence>
<dbReference type="SUPFAM" id="SSF51419">
    <property type="entry name" value="PLP-binding barrel"/>
    <property type="match status" value="1"/>
</dbReference>
<proteinExistence type="inferred from homology"/>
<dbReference type="InterPro" id="IPR022653">
    <property type="entry name" value="De-COase2_pyr-phos_BS"/>
</dbReference>
<evidence type="ECO:0000259" key="10">
    <source>
        <dbReference type="Pfam" id="PF02784"/>
    </source>
</evidence>
<evidence type="ECO:0000256" key="4">
    <source>
        <dbReference type="ARBA" id="ARBA00023239"/>
    </source>
</evidence>
<comment type="pathway">
    <text evidence="5">Amine and polyamine biosynthesis; putrescine biosynthesis via L-ornithine pathway; putrescine from L-ornithine: step 1/1.</text>
</comment>
<evidence type="ECO:0000256" key="6">
    <source>
        <dbReference type="ARBA" id="ARBA00034138"/>
    </source>
</evidence>
<dbReference type="PRINTS" id="PR01182">
    <property type="entry name" value="ORNDCRBXLASE"/>
</dbReference>
<dbReference type="GO" id="GO:0033387">
    <property type="term" value="P:putrescine biosynthetic process from arginine, via ornithine"/>
    <property type="evidence" value="ECO:0007669"/>
    <property type="project" value="TreeGrafter"/>
</dbReference>
<name>A0A5C3F8I9_9BASI</name>
<dbReference type="PANTHER" id="PTHR11482:SF6">
    <property type="entry name" value="ORNITHINE DECARBOXYLASE 1-RELATED"/>
    <property type="match status" value="1"/>
</dbReference>
<dbReference type="EMBL" id="OOIP01000022">
    <property type="protein sequence ID" value="SPO40702.1"/>
    <property type="molecule type" value="Genomic_DNA"/>
</dbReference>
<dbReference type="CDD" id="cd00622">
    <property type="entry name" value="PLPDE_III_ODC"/>
    <property type="match status" value="1"/>
</dbReference>
<dbReference type="OrthoDB" id="5034579at2759"/>
<dbReference type="Gene3D" id="3.20.20.10">
    <property type="entry name" value="Alanine racemase"/>
    <property type="match status" value="1"/>
</dbReference>
<dbReference type="InterPro" id="IPR002433">
    <property type="entry name" value="Orn_de-COase"/>
</dbReference>
<feature type="active site" description="Proton donor" evidence="9">
    <location>
        <position position="463"/>
    </location>
</feature>
<keyword evidence="12" id="KW-1185">Reference proteome</keyword>
<reference evidence="11 12" key="1">
    <citation type="submission" date="2018-03" db="EMBL/GenBank/DDBJ databases">
        <authorList>
            <person name="Guldener U."/>
        </authorList>
    </citation>
    <scope>NUCLEOTIDE SEQUENCE [LARGE SCALE GENOMIC DNA]</scope>
    <source>
        <strain evidence="11 12">DAOM196992</strain>
    </source>
</reference>
<evidence type="ECO:0000313" key="11">
    <source>
        <dbReference type="EMBL" id="SPO40702.1"/>
    </source>
</evidence>
<evidence type="ECO:0000256" key="1">
    <source>
        <dbReference type="ARBA" id="ARBA00001933"/>
    </source>
</evidence>
<comment type="subunit">
    <text evidence="7">Homodimer. Only the dimer is catalytically active, as the active sites are constructed of residues from both monomers.</text>
</comment>
<dbReference type="PRINTS" id="PR01179">
    <property type="entry name" value="ODADCRBXLASE"/>
</dbReference>
<dbReference type="PROSITE" id="PS00878">
    <property type="entry name" value="ODR_DC_2_1"/>
    <property type="match status" value="1"/>
</dbReference>
<evidence type="ECO:0000256" key="3">
    <source>
        <dbReference type="ARBA" id="ARBA00022898"/>
    </source>
</evidence>
<dbReference type="EC" id="4.1.1.17" evidence="6"/>
<dbReference type="AlphaFoldDB" id="A0A5C3F8I9"/>
<protein>
    <recommendedName>
        <fullName evidence="6">ornithine decarboxylase</fullName>
        <ecNumber evidence="6">4.1.1.17</ecNumber>
    </recommendedName>
</protein>
<evidence type="ECO:0000256" key="9">
    <source>
        <dbReference type="PIRSR" id="PIRSR600183-50"/>
    </source>
</evidence>
<evidence type="ECO:0000313" key="12">
    <source>
        <dbReference type="Proteomes" id="UP000323386"/>
    </source>
</evidence>
<dbReference type="GO" id="GO:0004586">
    <property type="term" value="F:ornithine decarboxylase activity"/>
    <property type="evidence" value="ECO:0007669"/>
    <property type="project" value="UniProtKB-EC"/>
</dbReference>
<dbReference type="GO" id="GO:0005737">
    <property type="term" value="C:cytoplasm"/>
    <property type="evidence" value="ECO:0007669"/>
    <property type="project" value="TreeGrafter"/>
</dbReference>
<dbReference type="Pfam" id="PF02784">
    <property type="entry name" value="Orn_Arg_deC_N"/>
    <property type="match status" value="1"/>
</dbReference>
<feature type="domain" description="Orn/DAP/Arg decarboxylase 2 N-terminal" evidence="10">
    <location>
        <begin position="109"/>
        <end position="352"/>
    </location>
</feature>
<dbReference type="Gene3D" id="2.40.37.10">
    <property type="entry name" value="Lyase, Ornithine Decarboxylase, Chain A, domain 1"/>
    <property type="match status" value="1"/>
</dbReference>
<evidence type="ECO:0000256" key="5">
    <source>
        <dbReference type="ARBA" id="ARBA00034115"/>
    </source>
</evidence>
<organism evidence="11 12">
    <name type="scientific">Pseudozyma flocculosa</name>
    <dbReference type="NCBI Taxonomy" id="84751"/>
    <lineage>
        <taxon>Eukaryota</taxon>
        <taxon>Fungi</taxon>
        <taxon>Dikarya</taxon>
        <taxon>Basidiomycota</taxon>
        <taxon>Ustilaginomycotina</taxon>
        <taxon>Ustilaginomycetes</taxon>
        <taxon>Ustilaginales</taxon>
        <taxon>Ustilaginaceae</taxon>
        <taxon>Pseudozyma</taxon>
    </lineage>
</organism>
<gene>
    <name evidence="11" type="ORF">PSFLO_06184</name>
</gene>
<dbReference type="FunFam" id="3.20.20.10:FF:000005">
    <property type="entry name" value="Ornithine decarboxylase"/>
    <property type="match status" value="1"/>
</dbReference>
<dbReference type="InterPro" id="IPR022644">
    <property type="entry name" value="De-COase2_N"/>
</dbReference>
<dbReference type="InterPro" id="IPR000183">
    <property type="entry name" value="Orn/DAP/Arg_de-COase"/>
</dbReference>
<evidence type="ECO:0000256" key="2">
    <source>
        <dbReference type="ARBA" id="ARBA00008872"/>
    </source>
</evidence>
<dbReference type="PANTHER" id="PTHR11482">
    <property type="entry name" value="ARGININE/DIAMINOPIMELATE/ORNITHINE DECARBOXYLASE"/>
    <property type="match status" value="1"/>
</dbReference>
<evidence type="ECO:0000256" key="7">
    <source>
        <dbReference type="ARBA" id="ARBA00046672"/>
    </source>
</evidence>
<comment type="similarity">
    <text evidence="2">Belongs to the Orn/Lys/Arg decarboxylase class-II family.</text>
</comment>
<evidence type="ECO:0000256" key="8">
    <source>
        <dbReference type="ARBA" id="ARBA00049127"/>
    </source>
</evidence>
<keyword evidence="4" id="KW-0456">Lyase</keyword>
<comment type="cofactor">
    <cofactor evidence="1 9">
        <name>pyridoxal 5'-phosphate</name>
        <dbReference type="ChEBI" id="CHEBI:597326"/>
    </cofactor>
</comment>
<dbReference type="InterPro" id="IPR009006">
    <property type="entry name" value="Ala_racemase/Decarboxylase_C"/>
</dbReference>
<accession>A0A5C3F8I9</accession>
<keyword evidence="3 9" id="KW-0663">Pyridoxal phosphate</keyword>
<dbReference type="InterPro" id="IPR029066">
    <property type="entry name" value="PLP-binding_barrel"/>
</dbReference>
<comment type="catalytic activity">
    <reaction evidence="8">
        <text>L-ornithine + H(+) = putrescine + CO2</text>
        <dbReference type="Rhea" id="RHEA:22964"/>
        <dbReference type="ChEBI" id="CHEBI:15378"/>
        <dbReference type="ChEBI" id="CHEBI:16526"/>
        <dbReference type="ChEBI" id="CHEBI:46911"/>
        <dbReference type="ChEBI" id="CHEBI:326268"/>
        <dbReference type="EC" id="4.1.1.17"/>
    </reaction>
</comment>